<evidence type="ECO:0000313" key="18">
    <source>
        <dbReference type="Proteomes" id="UP000818603"/>
    </source>
</evidence>
<dbReference type="EMBL" id="BMGZ01000002">
    <property type="protein sequence ID" value="GGH98613.1"/>
    <property type="molecule type" value="Genomic_DNA"/>
</dbReference>
<dbReference type="EMBL" id="VCJR02000002">
    <property type="protein sequence ID" value="NHK28483.1"/>
    <property type="molecule type" value="Genomic_DNA"/>
</dbReference>
<dbReference type="SUPFAM" id="SSF48029">
    <property type="entry name" value="FliG"/>
    <property type="match status" value="1"/>
</dbReference>
<dbReference type="InterPro" id="IPR023087">
    <property type="entry name" value="Flg_Motor_Flig_C"/>
</dbReference>
<comment type="similarity">
    <text evidence="3">Belongs to the FliG family.</text>
</comment>
<feature type="domain" description="Flagellar motor switch protein FliG C-terminal" evidence="12">
    <location>
        <begin position="264"/>
        <end position="373"/>
    </location>
</feature>
<dbReference type="RefSeq" id="WP_155140521.1">
    <property type="nucleotide sequence ID" value="NZ_BMGZ01000002.1"/>
</dbReference>
<keyword evidence="6" id="KW-0145">Chemotaxis</keyword>
<dbReference type="Proteomes" id="UP000621856">
    <property type="component" value="Unassembled WGS sequence"/>
</dbReference>
<evidence type="ECO:0000256" key="2">
    <source>
        <dbReference type="ARBA" id="ARBA00004413"/>
    </source>
</evidence>
<keyword evidence="15" id="KW-0966">Cell projection</keyword>
<dbReference type="InterPro" id="IPR028263">
    <property type="entry name" value="FliG_N"/>
</dbReference>
<evidence type="ECO:0000256" key="8">
    <source>
        <dbReference type="ARBA" id="ARBA00023136"/>
    </source>
</evidence>
<evidence type="ECO:0000256" key="7">
    <source>
        <dbReference type="ARBA" id="ARBA00022779"/>
    </source>
</evidence>
<keyword evidence="9" id="KW-0975">Bacterial flagellum</keyword>
<name>A0A8J3A446_9PROT</name>
<dbReference type="InterPro" id="IPR000090">
    <property type="entry name" value="Flg_Motor_Flig"/>
</dbReference>
<evidence type="ECO:0000259" key="13">
    <source>
        <dbReference type="Pfam" id="PF14841"/>
    </source>
</evidence>
<dbReference type="GO" id="GO:0006935">
    <property type="term" value="P:chemotaxis"/>
    <property type="evidence" value="ECO:0007669"/>
    <property type="project" value="UniProtKB-KW"/>
</dbReference>
<evidence type="ECO:0000313" key="17">
    <source>
        <dbReference type="Proteomes" id="UP000621856"/>
    </source>
</evidence>
<dbReference type="AlphaFoldDB" id="A0A8J3A446"/>
<evidence type="ECO:0000256" key="3">
    <source>
        <dbReference type="ARBA" id="ARBA00010299"/>
    </source>
</evidence>
<evidence type="ECO:0000259" key="12">
    <source>
        <dbReference type="Pfam" id="PF01706"/>
    </source>
</evidence>
<dbReference type="Proteomes" id="UP000818603">
    <property type="component" value="Unassembled WGS sequence"/>
</dbReference>
<reference evidence="16 18" key="2">
    <citation type="submission" date="2020-02" db="EMBL/GenBank/DDBJ databases">
        <title>Genome sequence of Parvularcula flava strain NH6-79.</title>
        <authorList>
            <person name="Abdul Karim M.H."/>
            <person name="Lam M.Q."/>
            <person name="Chen S.J."/>
            <person name="Yahya A."/>
            <person name="Shahir S."/>
            <person name="Shamsir M.S."/>
            <person name="Chong C.S."/>
        </authorList>
    </citation>
    <scope>NUCLEOTIDE SEQUENCE [LARGE SCALE GENOMIC DNA]</scope>
    <source>
        <strain evidence="16 18">NH6-79</strain>
    </source>
</reference>
<comment type="caution">
    <text evidence="15">The sequence shown here is derived from an EMBL/GenBank/DDBJ whole genome shotgun (WGS) entry which is preliminary data.</text>
</comment>
<keyword evidence="5" id="KW-1003">Cell membrane</keyword>
<keyword evidence="15" id="KW-0969">Cilium</keyword>
<comment type="function">
    <text evidence="10">FliG is one of three proteins (FliG, FliN, FliM) that forms the rotor-mounted switch complex (C ring), located at the base of the basal body. This complex interacts with the CheY and CheZ chemotaxis proteins, in addition to contacting components of the motor that determine the direction of flagellar rotation.</text>
</comment>
<reference evidence="15" key="3">
    <citation type="submission" date="2020-09" db="EMBL/GenBank/DDBJ databases">
        <authorList>
            <person name="Sun Q."/>
            <person name="Zhou Y."/>
        </authorList>
    </citation>
    <scope>NUCLEOTIDE SEQUENCE</scope>
    <source>
        <strain evidence="15">CGMCC 1.14984</strain>
    </source>
</reference>
<gene>
    <name evidence="15" type="primary">fliG</name>
    <name evidence="16" type="ORF">FF098_011250</name>
    <name evidence="15" type="ORF">GCM10011355_22620</name>
</gene>
<dbReference type="GO" id="GO:0071973">
    <property type="term" value="P:bacterial-type flagellum-dependent cell motility"/>
    <property type="evidence" value="ECO:0007669"/>
    <property type="project" value="InterPro"/>
</dbReference>
<dbReference type="Pfam" id="PF14842">
    <property type="entry name" value="FliG_N"/>
    <property type="match status" value="1"/>
</dbReference>
<dbReference type="PRINTS" id="PR00954">
    <property type="entry name" value="FLGMOTORFLIG"/>
</dbReference>
<sequence length="388" mass="42575">MSQNPVGKPIAQGTRTPAVRASNRNPAAKADDPEGRLARAQAGARALTPQQRAAIVIALLGPENAGPVVEKIEDRHLKAFYQSYEGLSRIPREVLLATVADFVAELKNLSGTLKGGKEEARELTAQLFDSARSARIFGGDINAKPKADIWLRLAREKAVDLAVYLQKKRAQIIAIVLGQMPNALAGEVLAELPEELTSDVVRRLSKPVKVDEATLAALGDVMEAEYFVDDTSGGDTTTDNPLATVSSILSVLPGNKRDTILKFLADKEPQEAERIRQTMLTFEGLATRISRTSVPTIFRQMEPDQLLMALKLAATNAPDTLEFFYANVSKRMVEQYKEQIEELGPVKKKDAESAQAAMMSLIARLEKEGEIELIRQETEEEGDEEERI</sequence>
<keyword evidence="7" id="KW-0283">Flagellar rotation</keyword>
<evidence type="ECO:0000259" key="14">
    <source>
        <dbReference type="Pfam" id="PF14842"/>
    </source>
</evidence>
<dbReference type="GO" id="GO:0009425">
    <property type="term" value="C:bacterial-type flagellum basal body"/>
    <property type="evidence" value="ECO:0007669"/>
    <property type="project" value="UniProtKB-SubCell"/>
</dbReference>
<dbReference type="Pfam" id="PF14841">
    <property type="entry name" value="FliG_M"/>
    <property type="match status" value="1"/>
</dbReference>
<evidence type="ECO:0000256" key="9">
    <source>
        <dbReference type="ARBA" id="ARBA00023143"/>
    </source>
</evidence>
<evidence type="ECO:0000256" key="11">
    <source>
        <dbReference type="SAM" id="MobiDB-lite"/>
    </source>
</evidence>
<reference evidence="15" key="1">
    <citation type="journal article" date="2014" name="Int. J. Syst. Evol. Microbiol.">
        <title>Complete genome sequence of Corynebacterium casei LMG S-19264T (=DSM 44701T), isolated from a smear-ripened cheese.</title>
        <authorList>
            <consortium name="US DOE Joint Genome Institute (JGI-PGF)"/>
            <person name="Walter F."/>
            <person name="Albersmeier A."/>
            <person name="Kalinowski J."/>
            <person name="Ruckert C."/>
        </authorList>
    </citation>
    <scope>NUCLEOTIDE SEQUENCE</scope>
    <source>
        <strain evidence="15">CGMCC 1.14984</strain>
    </source>
</reference>
<proteinExistence type="inferred from homology"/>
<evidence type="ECO:0000256" key="10">
    <source>
        <dbReference type="ARBA" id="ARBA00025598"/>
    </source>
</evidence>
<dbReference type="InterPro" id="IPR011002">
    <property type="entry name" value="FliG_a-hlx"/>
</dbReference>
<evidence type="ECO:0000256" key="5">
    <source>
        <dbReference type="ARBA" id="ARBA00022475"/>
    </source>
</evidence>
<keyword evidence="8" id="KW-0472">Membrane</keyword>
<dbReference type="PANTHER" id="PTHR30534:SF0">
    <property type="entry name" value="FLAGELLAR MOTOR SWITCH PROTEIN FLIG"/>
    <property type="match status" value="1"/>
</dbReference>
<dbReference type="GO" id="GO:0005886">
    <property type="term" value="C:plasma membrane"/>
    <property type="evidence" value="ECO:0007669"/>
    <property type="project" value="UniProtKB-SubCell"/>
</dbReference>
<organism evidence="15 17">
    <name type="scientific">Aquisalinus luteolus</name>
    <dbReference type="NCBI Taxonomy" id="1566827"/>
    <lineage>
        <taxon>Bacteria</taxon>
        <taxon>Pseudomonadati</taxon>
        <taxon>Pseudomonadota</taxon>
        <taxon>Alphaproteobacteria</taxon>
        <taxon>Parvularculales</taxon>
        <taxon>Parvularculaceae</taxon>
        <taxon>Aquisalinus</taxon>
    </lineage>
</organism>
<dbReference type="GO" id="GO:0003774">
    <property type="term" value="F:cytoskeletal motor activity"/>
    <property type="evidence" value="ECO:0007669"/>
    <property type="project" value="InterPro"/>
</dbReference>
<dbReference type="Gene3D" id="1.10.220.30">
    <property type="match status" value="3"/>
</dbReference>
<evidence type="ECO:0000313" key="16">
    <source>
        <dbReference type="EMBL" id="NHK28483.1"/>
    </source>
</evidence>
<accession>A0A8J3A446</accession>
<keyword evidence="18" id="KW-1185">Reference proteome</keyword>
<dbReference type="Pfam" id="PF01706">
    <property type="entry name" value="FliG_C"/>
    <property type="match status" value="1"/>
</dbReference>
<feature type="region of interest" description="Disordered" evidence="11">
    <location>
        <begin position="1"/>
        <end position="34"/>
    </location>
</feature>
<evidence type="ECO:0000256" key="4">
    <source>
        <dbReference type="ARBA" id="ARBA00021870"/>
    </source>
</evidence>
<feature type="domain" description="Flagellar motor switch protein FliG N-terminal" evidence="14">
    <location>
        <begin position="47"/>
        <end position="136"/>
    </location>
</feature>
<evidence type="ECO:0000313" key="15">
    <source>
        <dbReference type="EMBL" id="GGH98613.1"/>
    </source>
</evidence>
<keyword evidence="15" id="KW-0282">Flagellum</keyword>
<evidence type="ECO:0000256" key="1">
    <source>
        <dbReference type="ARBA" id="ARBA00004117"/>
    </source>
</evidence>
<protein>
    <recommendedName>
        <fullName evidence="4">Flagellar motor switch protein FliG</fullName>
    </recommendedName>
</protein>
<comment type="subcellular location">
    <subcellularLocation>
        <location evidence="1">Bacterial flagellum basal body</location>
    </subcellularLocation>
    <subcellularLocation>
        <location evidence="2">Cell membrane</location>
        <topology evidence="2">Peripheral membrane protein</topology>
        <orientation evidence="2">Cytoplasmic side</orientation>
    </subcellularLocation>
</comment>
<evidence type="ECO:0000256" key="6">
    <source>
        <dbReference type="ARBA" id="ARBA00022500"/>
    </source>
</evidence>
<dbReference type="PANTHER" id="PTHR30534">
    <property type="entry name" value="FLAGELLAR MOTOR SWITCH PROTEIN FLIG"/>
    <property type="match status" value="1"/>
</dbReference>
<feature type="domain" description="Flagellar motor switch protein FliG middle" evidence="13">
    <location>
        <begin position="161"/>
        <end position="225"/>
    </location>
</feature>
<dbReference type="InterPro" id="IPR032779">
    <property type="entry name" value="FliG_M"/>
</dbReference>